<evidence type="ECO:0000313" key="8">
    <source>
        <dbReference type="EMBL" id="ORY95652.1"/>
    </source>
</evidence>
<dbReference type="OrthoDB" id="379794at2759"/>
<dbReference type="PANTHER" id="PTHR13255:SF0">
    <property type="entry name" value="ATAXIN-10"/>
    <property type="match status" value="1"/>
</dbReference>
<keyword evidence="2" id="KW-0132">Cell division</keyword>
<evidence type="ECO:0000256" key="2">
    <source>
        <dbReference type="ARBA" id="ARBA00022618"/>
    </source>
</evidence>
<comment type="caution">
    <text evidence="8">The sequence shown here is derived from an EMBL/GenBank/DDBJ whole genome shotgun (WGS) entry which is preliminary data.</text>
</comment>
<evidence type="ECO:0000259" key="7">
    <source>
        <dbReference type="Pfam" id="PF09759"/>
    </source>
</evidence>
<evidence type="ECO:0000256" key="4">
    <source>
        <dbReference type="ARBA" id="ARBA00044746"/>
    </source>
</evidence>
<protein>
    <recommendedName>
        <fullName evidence="5">Ataxin-10 homolog</fullName>
    </recommendedName>
    <alternativeName>
        <fullName evidence="6">Copper transport protein 86</fullName>
    </alternativeName>
</protein>
<accession>A0A1X2HAI2</accession>
<evidence type="ECO:0000256" key="3">
    <source>
        <dbReference type="ARBA" id="ARBA00023306"/>
    </source>
</evidence>
<dbReference type="InParanoid" id="A0A1X2HAI2"/>
<dbReference type="GO" id="GO:0051301">
    <property type="term" value="P:cell division"/>
    <property type="evidence" value="ECO:0007669"/>
    <property type="project" value="UniProtKB-KW"/>
</dbReference>
<evidence type="ECO:0000256" key="6">
    <source>
        <dbReference type="ARBA" id="ARBA00044805"/>
    </source>
</evidence>
<feature type="domain" description="Ataxin-10" evidence="7">
    <location>
        <begin position="371"/>
        <end position="467"/>
    </location>
</feature>
<dbReference type="InterPro" id="IPR051374">
    <property type="entry name" value="Ataxin-10/CTR86_families"/>
</dbReference>
<keyword evidence="3" id="KW-0131">Cell cycle</keyword>
<dbReference type="Gene3D" id="1.25.10.10">
    <property type="entry name" value="Leucine-rich Repeat Variant"/>
    <property type="match status" value="1"/>
</dbReference>
<dbReference type="OMA" id="TGHEELM"/>
<dbReference type="EMBL" id="MCGN01000006">
    <property type="protein sequence ID" value="ORY95652.1"/>
    <property type="molecule type" value="Genomic_DNA"/>
</dbReference>
<dbReference type="Pfam" id="PF09759">
    <property type="entry name" value="Atx10homo_assoc"/>
    <property type="match status" value="1"/>
</dbReference>
<dbReference type="PANTHER" id="PTHR13255">
    <property type="entry name" value="ATAXIN-10"/>
    <property type="match status" value="1"/>
</dbReference>
<dbReference type="InterPro" id="IPR011989">
    <property type="entry name" value="ARM-like"/>
</dbReference>
<keyword evidence="9" id="KW-1185">Reference proteome</keyword>
<dbReference type="GO" id="GO:0005829">
    <property type="term" value="C:cytosol"/>
    <property type="evidence" value="ECO:0007669"/>
    <property type="project" value="TreeGrafter"/>
</dbReference>
<evidence type="ECO:0000313" key="9">
    <source>
        <dbReference type="Proteomes" id="UP000242180"/>
    </source>
</evidence>
<name>A0A1X2HAI2_SYNRA</name>
<gene>
    <name evidence="8" type="ORF">BCR43DRAFT_308313</name>
</gene>
<organism evidence="8 9">
    <name type="scientific">Syncephalastrum racemosum</name>
    <name type="common">Filamentous fungus</name>
    <dbReference type="NCBI Taxonomy" id="13706"/>
    <lineage>
        <taxon>Eukaryota</taxon>
        <taxon>Fungi</taxon>
        <taxon>Fungi incertae sedis</taxon>
        <taxon>Mucoromycota</taxon>
        <taxon>Mucoromycotina</taxon>
        <taxon>Mucoromycetes</taxon>
        <taxon>Mucorales</taxon>
        <taxon>Syncephalastraceae</taxon>
        <taxon>Syncephalastrum</taxon>
    </lineage>
</organism>
<comment type="similarity">
    <text evidence="1">Belongs to the ataxin-10 family.</text>
</comment>
<comment type="function">
    <text evidence="4">May play a role in the regulation of cytokinesis.</text>
</comment>
<reference evidence="8 9" key="1">
    <citation type="submission" date="2016-07" db="EMBL/GenBank/DDBJ databases">
        <title>Pervasive Adenine N6-methylation of Active Genes in Fungi.</title>
        <authorList>
            <consortium name="DOE Joint Genome Institute"/>
            <person name="Mondo S.J."/>
            <person name="Dannebaum R.O."/>
            <person name="Kuo R.C."/>
            <person name="Labutti K."/>
            <person name="Haridas S."/>
            <person name="Kuo A."/>
            <person name="Salamov A."/>
            <person name="Ahrendt S.R."/>
            <person name="Lipzen A."/>
            <person name="Sullivan W."/>
            <person name="Andreopoulos W.B."/>
            <person name="Clum A."/>
            <person name="Lindquist E."/>
            <person name="Daum C."/>
            <person name="Ramamoorthy G.K."/>
            <person name="Gryganskyi A."/>
            <person name="Culley D."/>
            <person name="Magnuson J.K."/>
            <person name="James T.Y."/>
            <person name="O'Malley M.A."/>
            <person name="Stajich J.E."/>
            <person name="Spatafora J.W."/>
            <person name="Visel A."/>
            <person name="Grigoriev I.V."/>
        </authorList>
    </citation>
    <scope>NUCLEOTIDE SEQUENCE [LARGE SCALE GENOMIC DNA]</scope>
    <source>
        <strain evidence="8 9">NRRL 2496</strain>
    </source>
</reference>
<evidence type="ECO:0000256" key="5">
    <source>
        <dbReference type="ARBA" id="ARBA00044801"/>
    </source>
</evidence>
<dbReference type="AlphaFoldDB" id="A0A1X2HAI2"/>
<dbReference type="InterPro" id="IPR019156">
    <property type="entry name" value="Ataxin-10_domain"/>
</dbReference>
<proteinExistence type="inferred from homology"/>
<sequence>MDAICQSLHHYVSDPTQHNAQSLESILNDAIRRTLNDNAFRSQLGCSADFWKHTHQALGLHTTASTFTFHQVCVIALLKLSRNAVAHERVNQQLAIAYGILHDTEKLMVPNLQNYEEQAILLLRVGTQAVCNMLTGNDLDLEKIWKEWMRDADRGRLYCQLLNMNDETIMMSTLVLVLNCIKRSPERCRLMIKSKTGRTMLYAILDDMDRLHSQEHNKNFELGYAIVSELMDNGHFVDLYRSIESQDDAPGRLTMLIKLLDSKIHADSSQGIPGFMAHKELRKLAKLVTQFCHQGVAALEAAHQGDDADADTLSGTYTSLVLVLQMTSSLLTRECADPEFSAMLGEEKALPAVIDLLRHCETVQTTSFQYVKRDSVRLIGALCYHNRQMQDETREQGGIPLVLAQCKIDDANPYIREYAVLAIRNILEENDANQALIAELQPMQAVQTPELDEMGLETRLEDGKVKIVKKVGP</sequence>
<dbReference type="InterPro" id="IPR016024">
    <property type="entry name" value="ARM-type_fold"/>
</dbReference>
<dbReference type="Proteomes" id="UP000242180">
    <property type="component" value="Unassembled WGS sequence"/>
</dbReference>
<dbReference type="SUPFAM" id="SSF48371">
    <property type="entry name" value="ARM repeat"/>
    <property type="match status" value="1"/>
</dbReference>
<evidence type="ECO:0000256" key="1">
    <source>
        <dbReference type="ARBA" id="ARBA00008384"/>
    </source>
</evidence>